<reference evidence="3 4" key="2">
    <citation type="journal article" date="2018" name="Annu Rev Anim Biosci">
        <title>Bat Biology, Genomes, and the Bat1K Project: To Generate Chromosome-Level Genomes for All Living Bat Species.</title>
        <authorList>
            <person name="Teeling E.C."/>
            <person name="Vernes S.C."/>
            <person name="Davalos L.M."/>
            <person name="Ray D.A."/>
            <person name="Gilbert M.T.P."/>
            <person name="Myers E."/>
        </authorList>
    </citation>
    <scope>NUCLEOTIDE SEQUENCE</scope>
</reference>
<feature type="region of interest" description="Disordered" evidence="2">
    <location>
        <begin position="1"/>
        <end position="35"/>
    </location>
</feature>
<reference evidence="3" key="4">
    <citation type="submission" date="2025-08" db="UniProtKB">
        <authorList>
            <consortium name="Ensembl"/>
        </authorList>
    </citation>
    <scope>IDENTIFICATION</scope>
</reference>
<protein>
    <submittedName>
        <fullName evidence="3">Mitochondrial ribosomal protein S27</fullName>
    </submittedName>
</protein>
<reference evidence="3" key="5">
    <citation type="submission" date="2025-09" db="UniProtKB">
        <authorList>
            <consortium name="Ensembl"/>
        </authorList>
    </citation>
    <scope>IDENTIFICATION</scope>
</reference>
<dbReference type="InterPro" id="IPR034913">
    <property type="entry name" value="mS27/PTCD2"/>
</dbReference>
<gene>
    <name evidence="3" type="primary">MRPS27</name>
</gene>
<evidence type="ECO:0000256" key="2">
    <source>
        <dbReference type="SAM" id="MobiDB-lite"/>
    </source>
</evidence>
<dbReference type="Ensembl" id="ENSRFET00010034389.1">
    <property type="protein sequence ID" value="ENSRFEP00010031718.1"/>
    <property type="gene ID" value="ENSRFEG00010020956.1"/>
</dbReference>
<dbReference type="InterPro" id="IPR019266">
    <property type="entry name" value="Ribosomal_mS27"/>
</dbReference>
<reference evidence="4" key="3">
    <citation type="submission" date="2018-12" db="EMBL/GenBank/DDBJ databases">
        <title>G10K-VGP greater horseshoe bat female genome, primary haplotype.</title>
        <authorList>
            <person name="Teeling E."/>
            <person name="Myers G."/>
            <person name="Vernes S."/>
            <person name="Pippel M."/>
            <person name="Winkler S."/>
            <person name="Fedrigo O."/>
            <person name="Rhie A."/>
            <person name="Koren S."/>
            <person name="Phillippy A."/>
            <person name="Lewin H."/>
            <person name="Damas J."/>
            <person name="Howe K."/>
            <person name="Mountcastle J."/>
            <person name="Jarvis E.D."/>
        </authorList>
    </citation>
    <scope>NUCLEOTIDE SEQUENCE [LARGE SCALE GENOMIC DNA]</scope>
</reference>
<dbReference type="Proteomes" id="UP000472240">
    <property type="component" value="Chromosome 7"/>
</dbReference>
<sequence length="162" mass="17892">MQQGLLRGPKSSCHAVPGRTNCRNREGGGASARLGPALNSPGPAFSLVCSKMAAPMVRCGILLARKVLLPQHSLAGKRCLLSAAYVDSHKWETREKEECHLADLASLMDKTYERKLPVSSLTISRFVDNISSREEVDHAEYYLYKENRLNLQPLLSKTPLSN</sequence>
<dbReference type="GeneTree" id="ENSGT00390000007246"/>
<dbReference type="AlphaFoldDB" id="A0A671G772"/>
<keyword evidence="4" id="KW-1185">Reference proteome</keyword>
<dbReference type="Pfam" id="PF10037">
    <property type="entry name" value="MRP-S27"/>
    <property type="match status" value="1"/>
</dbReference>
<organism evidence="3 4">
    <name type="scientific">Rhinolophus ferrumequinum</name>
    <name type="common">Greater horseshoe bat</name>
    <dbReference type="NCBI Taxonomy" id="59479"/>
    <lineage>
        <taxon>Eukaryota</taxon>
        <taxon>Metazoa</taxon>
        <taxon>Chordata</taxon>
        <taxon>Craniata</taxon>
        <taxon>Vertebrata</taxon>
        <taxon>Euteleostomi</taxon>
        <taxon>Mammalia</taxon>
        <taxon>Eutheria</taxon>
        <taxon>Laurasiatheria</taxon>
        <taxon>Chiroptera</taxon>
        <taxon>Yinpterochiroptera</taxon>
        <taxon>Rhinolophoidea</taxon>
        <taxon>Rhinolophidae</taxon>
        <taxon>Rhinolophinae</taxon>
        <taxon>Rhinolophus</taxon>
    </lineage>
</organism>
<comment type="subcellular location">
    <subcellularLocation>
        <location evidence="1">Mitochondrion</location>
    </subcellularLocation>
</comment>
<reference evidence="3 4" key="1">
    <citation type="journal article" date="2015" name="Annu Rev Anim Biosci">
        <title>The Genome 10K Project: a way forward.</title>
        <authorList>
            <person name="Koepfli K.P."/>
            <person name="Paten B."/>
            <person name="O'Brien S.J."/>
            <person name="Koepfli K.P."/>
            <person name="Paten B."/>
            <person name="Antunes A."/>
            <person name="Belov K."/>
            <person name="Bustamante C."/>
            <person name="Castoe T.A."/>
            <person name="Clawson H."/>
            <person name="Crawford A.J."/>
            <person name="Diekhans M."/>
            <person name="Distel D."/>
            <person name="Durbin R."/>
            <person name="Earl D."/>
            <person name="Fujita M.K."/>
            <person name="Gamble T."/>
            <person name="Georges A."/>
            <person name="Gemmell N."/>
            <person name="Gilbert M.T."/>
            <person name="Graves J.M."/>
            <person name="Green R.E."/>
            <person name="Hickey G."/>
            <person name="Jarvis E.D."/>
            <person name="Johnson W."/>
            <person name="Komissarov A."/>
            <person name="Korf I."/>
            <person name="Kuhn R."/>
            <person name="Larkin D.M."/>
            <person name="Lewin H."/>
            <person name="Lopez J.V."/>
            <person name="Ma J."/>
            <person name="Marques-Bonet T."/>
            <person name="Miller W."/>
            <person name="Murphy R."/>
            <person name="Pevzner P."/>
            <person name="Shapiro B."/>
            <person name="Steiner C."/>
            <person name="Tamazian G."/>
            <person name="Venkatesh B."/>
            <person name="Wang J."/>
            <person name="Wayne R."/>
            <person name="Wiley E."/>
            <person name="Yang H."/>
            <person name="Zhang G."/>
            <person name="Haussler D."/>
            <person name="Ryder O."/>
            <person name="O'Brien S.J."/>
        </authorList>
    </citation>
    <scope>NUCLEOTIDE SEQUENCE</scope>
</reference>
<evidence type="ECO:0000313" key="3">
    <source>
        <dbReference type="Ensembl" id="ENSRFEP00010031718.1"/>
    </source>
</evidence>
<evidence type="ECO:0000256" key="1">
    <source>
        <dbReference type="ARBA" id="ARBA00004173"/>
    </source>
</evidence>
<proteinExistence type="predicted"/>
<dbReference type="PANTHER" id="PTHR21393:SF0">
    <property type="entry name" value="SMALL RIBOSOMAL SUBUNIT PROTEIN MS27"/>
    <property type="match status" value="1"/>
</dbReference>
<accession>A0A671G772</accession>
<dbReference type="PANTHER" id="PTHR21393">
    <property type="entry name" value="MITOCHONDRIAL 28S RIBOSOMAL PROTEIN S27"/>
    <property type="match status" value="1"/>
</dbReference>
<dbReference type="GO" id="GO:0005739">
    <property type="term" value="C:mitochondrion"/>
    <property type="evidence" value="ECO:0007669"/>
    <property type="project" value="UniProtKB-SubCell"/>
</dbReference>
<evidence type="ECO:0000313" key="4">
    <source>
        <dbReference type="Proteomes" id="UP000472240"/>
    </source>
</evidence>
<name>A0A671G772_RHIFE</name>